<protein>
    <submittedName>
        <fullName evidence="2">COG3628 Phage baseplate assembly protein W</fullName>
    </submittedName>
</protein>
<gene>
    <name evidence="2" type="ORF">UFOVP132_104</name>
</gene>
<evidence type="ECO:0000313" key="2">
    <source>
        <dbReference type="EMBL" id="CAB4131474.1"/>
    </source>
</evidence>
<dbReference type="SUPFAM" id="SSF160719">
    <property type="entry name" value="gpW/gp25-like"/>
    <property type="match status" value="1"/>
</dbReference>
<dbReference type="InterPro" id="IPR007048">
    <property type="entry name" value="IraD/Gp25-like"/>
</dbReference>
<dbReference type="Pfam" id="PF04965">
    <property type="entry name" value="GPW_gp25"/>
    <property type="match status" value="1"/>
</dbReference>
<accession>A0A6J5LA97</accession>
<proteinExistence type="predicted"/>
<feature type="domain" description="IraD/Gp25-like" evidence="1">
    <location>
        <begin position="40"/>
        <end position="127"/>
    </location>
</feature>
<name>A0A6J5LA97_9CAUD</name>
<reference evidence="2" key="1">
    <citation type="submission" date="2020-04" db="EMBL/GenBank/DDBJ databases">
        <authorList>
            <person name="Chiriac C."/>
            <person name="Salcher M."/>
            <person name="Ghai R."/>
            <person name="Kavagutti S V."/>
        </authorList>
    </citation>
    <scope>NUCLEOTIDE SEQUENCE</scope>
</reference>
<dbReference type="EMBL" id="LR796247">
    <property type="protein sequence ID" value="CAB4131474.1"/>
    <property type="molecule type" value="Genomic_DNA"/>
</dbReference>
<sequence length="140" mass="16025">MVSRADSIGQLYYKADTYSDFSNAFTKHPITKELITLKNEDSVKQAVKNLIMTSVGERLFEPFFGSDVNRSLFENFGPFTAEDLVKHINKSVRLYEPRVDQMVVTPLEDPDRNGIAINILFTLINKPDPVQLSIFLKRVR</sequence>
<organism evidence="2">
    <name type="scientific">uncultured Caudovirales phage</name>
    <dbReference type="NCBI Taxonomy" id="2100421"/>
    <lineage>
        <taxon>Viruses</taxon>
        <taxon>Duplodnaviria</taxon>
        <taxon>Heunggongvirae</taxon>
        <taxon>Uroviricota</taxon>
        <taxon>Caudoviricetes</taxon>
        <taxon>Peduoviridae</taxon>
        <taxon>Maltschvirus</taxon>
        <taxon>Maltschvirus maltsch</taxon>
    </lineage>
</organism>
<dbReference type="Gene3D" id="3.10.450.40">
    <property type="match status" value="1"/>
</dbReference>
<evidence type="ECO:0000259" key="1">
    <source>
        <dbReference type="Pfam" id="PF04965"/>
    </source>
</evidence>